<dbReference type="GO" id="GO:0005737">
    <property type="term" value="C:cytoplasm"/>
    <property type="evidence" value="ECO:0007669"/>
    <property type="project" value="UniProtKB-SubCell"/>
</dbReference>
<dbReference type="GO" id="GO:0048613">
    <property type="term" value="P:embryonic ectodermal digestive tract morphogenesis"/>
    <property type="evidence" value="ECO:0007669"/>
    <property type="project" value="EnsemblMetazoa"/>
</dbReference>
<dbReference type="GO" id="GO:1901046">
    <property type="term" value="P:positive regulation of egg-laying behavior"/>
    <property type="evidence" value="ECO:0007669"/>
    <property type="project" value="EnsemblMetazoa"/>
</dbReference>
<dbReference type="GO" id="GO:0007165">
    <property type="term" value="P:signal transduction"/>
    <property type="evidence" value="ECO:0007669"/>
    <property type="project" value="InterPro"/>
</dbReference>
<dbReference type="InterPro" id="IPR011072">
    <property type="entry name" value="HR1_rho-bd"/>
</dbReference>
<dbReference type="SMART" id="SM00326">
    <property type="entry name" value="SH3"/>
    <property type="match status" value="1"/>
</dbReference>
<dbReference type="CDD" id="cd11619">
    <property type="entry name" value="HR1_CIP4-like"/>
    <property type="match status" value="1"/>
</dbReference>
<evidence type="ECO:0000256" key="2">
    <source>
        <dbReference type="ARBA" id="ARBA00004496"/>
    </source>
</evidence>
<dbReference type="SUPFAM" id="SSF50044">
    <property type="entry name" value="SH3-domain"/>
    <property type="match status" value="1"/>
</dbReference>
<keyword evidence="7" id="KW-0254">Endocytosis</keyword>
<accession>A0A2A6C572</accession>
<comment type="similarity">
    <text evidence="3">Belongs to the FNBP1 family.</text>
</comment>
<dbReference type="SMART" id="SM00055">
    <property type="entry name" value="FCH"/>
    <property type="match status" value="1"/>
</dbReference>
<evidence type="ECO:0000256" key="3">
    <source>
        <dbReference type="ARBA" id="ARBA00009426"/>
    </source>
</evidence>
<dbReference type="PROSITE" id="PS51741">
    <property type="entry name" value="F_BAR"/>
    <property type="match status" value="1"/>
</dbReference>
<evidence type="ECO:0000256" key="4">
    <source>
        <dbReference type="ARBA" id="ARBA00022443"/>
    </source>
</evidence>
<dbReference type="GO" id="GO:0005911">
    <property type="term" value="C:cell-cell junction"/>
    <property type="evidence" value="ECO:0007669"/>
    <property type="project" value="EnsemblMetazoa"/>
</dbReference>
<dbReference type="PANTHER" id="PTHR15735">
    <property type="entry name" value="FCH AND DOUBLE SH3 DOMAINS PROTEIN"/>
    <property type="match status" value="1"/>
</dbReference>
<protein>
    <submittedName>
        <fullName evidence="12">Toca-1</fullName>
    </submittedName>
</protein>
<dbReference type="Gene3D" id="2.30.30.40">
    <property type="entry name" value="SH3 Domains"/>
    <property type="match status" value="1"/>
</dbReference>
<dbReference type="EnsemblMetazoa" id="PPA17741.1">
    <property type="protein sequence ID" value="PPA17741.1"/>
    <property type="gene ID" value="WBGene00107295"/>
</dbReference>
<dbReference type="Pfam" id="PF00611">
    <property type="entry name" value="FCH"/>
    <property type="match status" value="1"/>
</dbReference>
<dbReference type="Gene3D" id="1.20.1270.60">
    <property type="entry name" value="Arfaptin homology (AH) domain/BAR domain"/>
    <property type="match status" value="1"/>
</dbReference>
<dbReference type="GO" id="GO:0005886">
    <property type="term" value="C:plasma membrane"/>
    <property type="evidence" value="ECO:0007669"/>
    <property type="project" value="UniProtKB-SubCell"/>
</dbReference>
<dbReference type="InterPro" id="IPR057870">
    <property type="entry name" value="HR1_TOCA"/>
</dbReference>
<feature type="coiled-coil region" evidence="10">
    <location>
        <begin position="144"/>
        <end position="217"/>
    </location>
</feature>
<dbReference type="PROSITE" id="PS50002">
    <property type="entry name" value="SH3"/>
    <property type="match status" value="1"/>
</dbReference>
<feature type="region of interest" description="Disordered" evidence="11">
    <location>
        <begin position="325"/>
        <end position="378"/>
    </location>
</feature>
<dbReference type="InterPro" id="IPR027267">
    <property type="entry name" value="AH/BAR_dom_sf"/>
</dbReference>
<gene>
    <name evidence="12" type="primary">WBGene00107295</name>
</gene>
<reference evidence="13" key="1">
    <citation type="journal article" date="2008" name="Nat. Genet.">
        <title>The Pristionchus pacificus genome provides a unique perspective on nematode lifestyle and parasitism.</title>
        <authorList>
            <person name="Dieterich C."/>
            <person name="Clifton S.W."/>
            <person name="Schuster L.N."/>
            <person name="Chinwalla A."/>
            <person name="Delehaunty K."/>
            <person name="Dinkelacker I."/>
            <person name="Fulton L."/>
            <person name="Fulton R."/>
            <person name="Godfrey J."/>
            <person name="Minx P."/>
            <person name="Mitreva M."/>
            <person name="Roeseler W."/>
            <person name="Tian H."/>
            <person name="Witte H."/>
            <person name="Yang S.P."/>
            <person name="Wilson R.K."/>
            <person name="Sommer R.J."/>
        </authorList>
    </citation>
    <scope>NUCLEOTIDE SEQUENCE [LARGE SCALE GENOMIC DNA]</scope>
    <source>
        <strain evidence="13">PS312</strain>
    </source>
</reference>
<dbReference type="Pfam" id="PF25610">
    <property type="entry name" value="HR1_TOCA"/>
    <property type="match status" value="1"/>
</dbReference>
<feature type="compositionally biased region" description="Low complexity" evidence="11">
    <location>
        <begin position="467"/>
        <end position="492"/>
    </location>
</feature>
<keyword evidence="13" id="KW-1185">Reference proteome</keyword>
<dbReference type="InterPro" id="IPR036028">
    <property type="entry name" value="SH3-like_dom_sf"/>
</dbReference>
<dbReference type="InterPro" id="IPR031160">
    <property type="entry name" value="F_BAR_dom"/>
</dbReference>
<dbReference type="CDD" id="cd11911">
    <property type="entry name" value="SH3_CIP4-like"/>
    <property type="match status" value="1"/>
</dbReference>
<dbReference type="GO" id="GO:2000370">
    <property type="term" value="P:positive regulation of clathrin-dependent endocytosis"/>
    <property type="evidence" value="ECO:0007669"/>
    <property type="project" value="EnsemblMetazoa"/>
</dbReference>
<dbReference type="AlphaFoldDB" id="A0A2A6C572"/>
<feature type="region of interest" description="Disordered" evidence="11">
    <location>
        <begin position="456"/>
        <end position="541"/>
    </location>
</feature>
<keyword evidence="4" id="KW-0728">SH3 domain</keyword>
<organism evidence="12 13">
    <name type="scientific">Pristionchus pacificus</name>
    <name type="common">Parasitic nematode worm</name>
    <dbReference type="NCBI Taxonomy" id="54126"/>
    <lineage>
        <taxon>Eukaryota</taxon>
        <taxon>Metazoa</taxon>
        <taxon>Ecdysozoa</taxon>
        <taxon>Nematoda</taxon>
        <taxon>Chromadorea</taxon>
        <taxon>Rhabditida</taxon>
        <taxon>Rhabditina</taxon>
        <taxon>Diplogasteromorpha</taxon>
        <taxon>Diplogasteroidea</taxon>
        <taxon>Neodiplogasteridae</taxon>
        <taxon>Pristionchus</taxon>
    </lineage>
</organism>
<accession>A0A8R1UFB4</accession>
<dbReference type="PANTHER" id="PTHR15735:SF12">
    <property type="entry name" value="CDC42-INTERACTING PROTEIN 4, ISOFORM B"/>
    <property type="match status" value="1"/>
</dbReference>
<comment type="subcellular location">
    <subcellularLocation>
        <location evidence="1">Cell membrane</location>
    </subcellularLocation>
    <subcellularLocation>
        <location evidence="2">Cytoplasm</location>
    </subcellularLocation>
</comment>
<dbReference type="Proteomes" id="UP000005239">
    <property type="component" value="Unassembled WGS sequence"/>
</dbReference>
<dbReference type="SUPFAM" id="SSF103657">
    <property type="entry name" value="BAR/IMD domain-like"/>
    <property type="match status" value="1"/>
</dbReference>
<evidence type="ECO:0000256" key="10">
    <source>
        <dbReference type="SAM" id="Coils"/>
    </source>
</evidence>
<dbReference type="Gene3D" id="6.10.140.470">
    <property type="match status" value="1"/>
</dbReference>
<dbReference type="PROSITE" id="PS51860">
    <property type="entry name" value="REM_1"/>
    <property type="match status" value="1"/>
</dbReference>
<dbReference type="GO" id="GO:1904703">
    <property type="term" value="P:negative regulation of protein localization to adherens junction"/>
    <property type="evidence" value="ECO:0007669"/>
    <property type="project" value="EnsemblMetazoa"/>
</dbReference>
<evidence type="ECO:0000256" key="7">
    <source>
        <dbReference type="ARBA" id="ARBA00022583"/>
    </source>
</evidence>
<dbReference type="InterPro" id="IPR001060">
    <property type="entry name" value="FCH_dom"/>
</dbReference>
<evidence type="ECO:0000256" key="5">
    <source>
        <dbReference type="ARBA" id="ARBA00022475"/>
    </source>
</evidence>
<dbReference type="GO" id="GO:0032956">
    <property type="term" value="P:regulation of actin cytoskeleton organization"/>
    <property type="evidence" value="ECO:0007669"/>
    <property type="project" value="EnsemblMetazoa"/>
</dbReference>
<dbReference type="OrthoDB" id="8783038at2759"/>
<sequence length="619" mass="67734">MVLSYEARGAALRASVMDLIQVTSGRMSEWDEATRIYASSWRDQTDAVANHTSKGIEFLEKVGTLCKERAAIEEEYASKLRSLVKRNIGKKKDEDAGFTYITAFNLILKEMDALAGQHEVLAERVKKELLPFIATKSAAHRTARKQSLNDLNQINANLQGARENMSKQQKSYGKAFKEAEAAFLKYNKAEKNMDISRLDLERAKNNASLRADQSEEAKQGYAHALTIANQAQQAHFGTALPTILDRLRAIDDERIRDTKAALEMAINAEKEVSVIITRCHDDMRRALETIDPPRDTAALVDQCRPEDVLNGGGDAMDGNGSTLKRGILGGGGNTAKKDGKGVSRKQSMHSKIFGGGSATSIEIKKNPDGTSDYSSLPPQQRVRRLQAKLADMEKEREKKISSKEGVVKMQQVYRDNPKLGNAADCDQQIQSYAKEIDVLTNTMNKLRVQLDDAIAHTAPPIGGNDTPPSSRSESGASSHYSSASAAGAGSCTPAPPRPLPPSSLNGTIINGVGTPSNTSHRTSYSEESVSSEGSRMTNNNGRDEVYDEMTMPPALGTCHALFDFEGGTTEGTVIMREGQEFLLVERDEGDGWTRVRAMDGRSEGFVPSSYLRCKWYPSD</sequence>
<evidence type="ECO:0000256" key="1">
    <source>
        <dbReference type="ARBA" id="ARBA00004236"/>
    </source>
</evidence>
<feature type="compositionally biased region" description="Low complexity" evidence="11">
    <location>
        <begin position="519"/>
        <end position="534"/>
    </location>
</feature>
<proteinExistence type="inferred from homology"/>
<dbReference type="Pfam" id="PF00018">
    <property type="entry name" value="SH3_1"/>
    <property type="match status" value="1"/>
</dbReference>
<evidence type="ECO:0000256" key="6">
    <source>
        <dbReference type="ARBA" id="ARBA00022490"/>
    </source>
</evidence>
<feature type="compositionally biased region" description="Polar residues" evidence="11">
    <location>
        <begin position="505"/>
        <end position="518"/>
    </location>
</feature>
<keyword evidence="8 10" id="KW-0175">Coiled coil</keyword>
<dbReference type="GO" id="GO:0097708">
    <property type="term" value="C:intracellular vesicle"/>
    <property type="evidence" value="ECO:0007669"/>
    <property type="project" value="EnsemblMetazoa"/>
</dbReference>
<keyword evidence="6" id="KW-0963">Cytoplasm</keyword>
<evidence type="ECO:0000313" key="13">
    <source>
        <dbReference type="Proteomes" id="UP000005239"/>
    </source>
</evidence>
<reference evidence="12" key="2">
    <citation type="submission" date="2022-06" db="UniProtKB">
        <authorList>
            <consortium name="EnsemblMetazoa"/>
        </authorList>
    </citation>
    <scope>IDENTIFICATION</scope>
    <source>
        <strain evidence="12">PS312</strain>
    </source>
</reference>
<keyword evidence="5" id="KW-1003">Cell membrane</keyword>
<evidence type="ECO:0000256" key="8">
    <source>
        <dbReference type="ARBA" id="ARBA00023054"/>
    </source>
</evidence>
<evidence type="ECO:0000313" key="12">
    <source>
        <dbReference type="EnsemblMetazoa" id="PPA17741.1"/>
    </source>
</evidence>
<evidence type="ECO:0000256" key="9">
    <source>
        <dbReference type="ARBA" id="ARBA00023136"/>
    </source>
</evidence>
<name>A0A2A6C572_PRIPA</name>
<keyword evidence="9" id="KW-0472">Membrane</keyword>
<dbReference type="InterPro" id="IPR001452">
    <property type="entry name" value="SH3_domain"/>
</dbReference>
<dbReference type="GO" id="GO:0006897">
    <property type="term" value="P:endocytosis"/>
    <property type="evidence" value="ECO:0007669"/>
    <property type="project" value="UniProtKB-KW"/>
</dbReference>
<feature type="compositionally biased region" description="Polar residues" evidence="11">
    <location>
        <begin position="368"/>
        <end position="378"/>
    </location>
</feature>
<evidence type="ECO:0000256" key="11">
    <source>
        <dbReference type="SAM" id="MobiDB-lite"/>
    </source>
</evidence>